<dbReference type="Proteomes" id="UP000811399">
    <property type="component" value="Unassembled WGS sequence"/>
</dbReference>
<comment type="caution">
    <text evidence="2">The sequence shown here is derived from an EMBL/GenBank/DDBJ whole genome shotgun (WGS) entry which is preliminary data.</text>
</comment>
<name>A0A2G4R6W4_9BACT</name>
<evidence type="ECO:0000313" key="3">
    <source>
        <dbReference type="Proteomes" id="UP000237472"/>
    </source>
</evidence>
<dbReference type="OrthoDB" id="663512at2"/>
<keyword evidence="4" id="KW-1185">Reference proteome</keyword>
<reference evidence="1 4" key="4">
    <citation type="journal article" date="2021" name="Syst. Appl. Microbiol.">
        <title>nCampylobacter vulpis sp. nov. isolated from wild red foxes.</title>
        <authorList>
            <person name="Parisi A."/>
            <person name="Chiara M."/>
            <person name="Caffara M."/>
            <person name="Mion D."/>
            <person name="Miller W.G."/>
            <person name="Caruso M."/>
            <person name="Manzari C."/>
            <person name="Florio D."/>
            <person name="Capozzi L."/>
            <person name="D'Erchia A.M."/>
            <person name="Manzulli V."/>
            <person name="Zanoni R.G."/>
        </authorList>
    </citation>
    <scope>NUCLEOTIDE SEQUENCE [LARGE SCALE GENOMIC DNA]</scope>
    <source>
        <strain evidence="1 4">52/13</strain>
    </source>
</reference>
<dbReference type="InterPro" id="IPR012349">
    <property type="entry name" value="Split_barrel_FMN-bd"/>
</dbReference>
<reference evidence="3" key="1">
    <citation type="submission" date="2015-06" db="EMBL/GenBank/DDBJ databases">
        <authorList>
            <person name="Parisi A."/>
            <person name="Chiara M."/>
            <person name="Florio D."/>
            <person name="Miccolupo A."/>
            <person name="Manzari C."/>
            <person name="Mion D."/>
            <person name="Caruso M."/>
            <person name="D'erchia A.M."/>
            <person name="Zanoni R."/>
        </authorList>
    </citation>
    <scope>NUCLEOTIDE SEQUENCE [LARGE SCALE GENOMIC DNA]</scope>
    <source>
        <strain evidence="3">73/13</strain>
    </source>
</reference>
<gene>
    <name evidence="2" type="ORF">AA994_00715</name>
    <name evidence="1" type="ORF">CVU5213_05235</name>
</gene>
<evidence type="ECO:0000313" key="1">
    <source>
        <dbReference type="EMBL" id="MBS4241125.1"/>
    </source>
</evidence>
<dbReference type="EMBL" id="VJYU01000013">
    <property type="protein sequence ID" value="MBS4241125.1"/>
    <property type="molecule type" value="Genomic_DNA"/>
</dbReference>
<evidence type="ECO:0008006" key="5">
    <source>
        <dbReference type="Google" id="ProtNLM"/>
    </source>
</evidence>
<organism evidence="2 3">
    <name type="scientific">Campylobacter vulpis</name>
    <dbReference type="NCBI Taxonomy" id="1655500"/>
    <lineage>
        <taxon>Bacteria</taxon>
        <taxon>Pseudomonadati</taxon>
        <taxon>Campylobacterota</taxon>
        <taxon>Epsilonproteobacteria</taxon>
        <taxon>Campylobacterales</taxon>
        <taxon>Campylobacteraceae</taxon>
        <taxon>Campylobacter</taxon>
    </lineage>
</organism>
<accession>A0A2G4R6W4</accession>
<proteinExistence type="predicted"/>
<dbReference type="InterPro" id="IPR011194">
    <property type="entry name" value="UPF0306"/>
</dbReference>
<protein>
    <recommendedName>
        <fullName evidence="5">Pyridoxamine 5'-phosphate oxidase putative domain-containing protein</fullName>
    </recommendedName>
</protein>
<dbReference type="PIRSF" id="PIRSF009554">
    <property type="entry name" value="UCP009554"/>
    <property type="match status" value="1"/>
</dbReference>
<dbReference type="Proteomes" id="UP000237472">
    <property type="component" value="Unassembled WGS sequence"/>
</dbReference>
<reference evidence="1" key="3">
    <citation type="submission" date="2019-07" db="EMBL/GenBank/DDBJ databases">
        <authorList>
            <person name="Miller W.G."/>
        </authorList>
    </citation>
    <scope>NUCLEOTIDE SEQUENCE</scope>
    <source>
        <strain evidence="1">52/13</strain>
    </source>
</reference>
<dbReference type="Gene3D" id="2.30.110.10">
    <property type="entry name" value="Electron Transport, Fmn-binding Protein, Chain A"/>
    <property type="match status" value="1"/>
</dbReference>
<sequence>MNEKILHFLQKNKLLSLSMRDDEGIYTASAFYAFDEENLALIIASHQETKHIKLALKNPNIAINIAKESKIALLKGVQAKAFFKEATKKQEDIYYTKFPFAKLSNAKIYALNLSWVKLTDNTLMLEKKLEFKR</sequence>
<dbReference type="EMBL" id="LDWY01000004">
    <property type="protein sequence ID" value="PHY92308.1"/>
    <property type="molecule type" value="Genomic_DNA"/>
</dbReference>
<reference evidence="2" key="2">
    <citation type="submission" date="2015-06" db="EMBL/GenBank/DDBJ databases">
        <authorList>
            <person name="Hoefler B.C."/>
            <person name="Straight P.D."/>
        </authorList>
    </citation>
    <scope>NUCLEOTIDE SEQUENCE [LARGE SCALE GENOMIC DNA]</scope>
    <source>
        <strain evidence="2">73/13</strain>
    </source>
</reference>
<evidence type="ECO:0000313" key="2">
    <source>
        <dbReference type="EMBL" id="PHY92308.1"/>
    </source>
</evidence>
<dbReference type="RefSeq" id="WP_099460863.1">
    <property type="nucleotide sequence ID" value="NZ_LDWY01000004.1"/>
</dbReference>
<dbReference type="AlphaFoldDB" id="A0A2G4R6W4"/>
<evidence type="ECO:0000313" key="4">
    <source>
        <dbReference type="Proteomes" id="UP000811399"/>
    </source>
</evidence>
<dbReference type="SUPFAM" id="SSF50475">
    <property type="entry name" value="FMN-binding split barrel"/>
    <property type="match status" value="1"/>
</dbReference>